<dbReference type="AlphaFoldDB" id="A0A644ZTZ6"/>
<dbReference type="InterPro" id="IPR029061">
    <property type="entry name" value="THDP-binding"/>
</dbReference>
<keyword evidence="1" id="KW-0560">Oxidoreductase</keyword>
<dbReference type="EMBL" id="VSSQ01010389">
    <property type="protein sequence ID" value="MPM44206.1"/>
    <property type="molecule type" value="Genomic_DNA"/>
</dbReference>
<accession>A0A644ZTZ6</accession>
<protein>
    <recommendedName>
        <fullName evidence="2">Thiamine pyrophosphate enzyme TPP-binding domain-containing protein</fullName>
    </recommendedName>
</protein>
<name>A0A644ZTZ6_9ZZZZ</name>
<gene>
    <name evidence="3" type="ORF">SDC9_90884</name>
</gene>
<proteinExistence type="predicted"/>
<dbReference type="InterPro" id="IPR011766">
    <property type="entry name" value="TPP_enzyme_TPP-bd"/>
</dbReference>
<reference evidence="3" key="1">
    <citation type="submission" date="2019-08" db="EMBL/GenBank/DDBJ databases">
        <authorList>
            <person name="Kucharzyk K."/>
            <person name="Murdoch R.W."/>
            <person name="Higgins S."/>
            <person name="Loffler F."/>
        </authorList>
    </citation>
    <scope>NUCLEOTIDE SEQUENCE</scope>
</reference>
<dbReference type="PANTHER" id="PTHR48084:SF3">
    <property type="entry name" value="SUBUNIT OF PYRUVATE:FLAVODOXIN OXIDOREDUCTASE"/>
    <property type="match status" value="1"/>
</dbReference>
<dbReference type="SUPFAM" id="SSF52518">
    <property type="entry name" value="Thiamin diphosphate-binding fold (THDP-binding)"/>
    <property type="match status" value="1"/>
</dbReference>
<comment type="caution">
    <text evidence="3">The sequence shown here is derived from an EMBL/GenBank/DDBJ whole genome shotgun (WGS) entry which is preliminary data.</text>
</comment>
<feature type="domain" description="Thiamine pyrophosphate enzyme TPP-binding" evidence="2">
    <location>
        <begin position="50"/>
        <end position="208"/>
    </location>
</feature>
<evidence type="ECO:0000313" key="3">
    <source>
        <dbReference type="EMBL" id="MPM44206.1"/>
    </source>
</evidence>
<sequence>MTKSYSKPQSLLPIPNGYCPGCLHATASKLIAEIIDELGKKDETILVLPVGCSTMGLLYFNIDMVESAHGRAPAVATGVKRCRPDQLIFTYQGDGDLAAIGLAEIMSAANRGEHFTVIFANNGTYGMTGGQMAPTTLPGQKSTTCRTGRDPSDTGFPLKMCELIDQLDAPQYIARFALNNPANIRKAKAGIKHAFELQLAGQGFTFVELLTNCPTNWGMSPLKTLEYMEETSMKYFPQKVFRDKEEQK</sequence>
<dbReference type="Gene3D" id="3.40.50.970">
    <property type="match status" value="1"/>
</dbReference>
<organism evidence="3">
    <name type="scientific">bioreactor metagenome</name>
    <dbReference type="NCBI Taxonomy" id="1076179"/>
    <lineage>
        <taxon>unclassified sequences</taxon>
        <taxon>metagenomes</taxon>
        <taxon>ecological metagenomes</taxon>
    </lineage>
</organism>
<dbReference type="InterPro" id="IPR051457">
    <property type="entry name" value="2-oxoacid:Fd_oxidoreductase"/>
</dbReference>
<dbReference type="GO" id="GO:0016625">
    <property type="term" value="F:oxidoreductase activity, acting on the aldehyde or oxo group of donors, iron-sulfur protein as acceptor"/>
    <property type="evidence" value="ECO:0007669"/>
    <property type="project" value="UniProtKB-ARBA"/>
</dbReference>
<evidence type="ECO:0000256" key="1">
    <source>
        <dbReference type="ARBA" id="ARBA00023002"/>
    </source>
</evidence>
<dbReference type="PANTHER" id="PTHR48084">
    <property type="entry name" value="2-OXOGLUTARATE OXIDOREDUCTASE SUBUNIT KORB-RELATED"/>
    <property type="match status" value="1"/>
</dbReference>
<dbReference type="GO" id="GO:0045333">
    <property type="term" value="P:cellular respiration"/>
    <property type="evidence" value="ECO:0007669"/>
    <property type="project" value="UniProtKB-ARBA"/>
</dbReference>
<dbReference type="Pfam" id="PF02775">
    <property type="entry name" value="TPP_enzyme_C"/>
    <property type="match status" value="1"/>
</dbReference>
<evidence type="ECO:0000259" key="2">
    <source>
        <dbReference type="Pfam" id="PF02775"/>
    </source>
</evidence>
<dbReference type="GO" id="GO:0030976">
    <property type="term" value="F:thiamine pyrophosphate binding"/>
    <property type="evidence" value="ECO:0007669"/>
    <property type="project" value="InterPro"/>
</dbReference>